<evidence type="ECO:0000256" key="6">
    <source>
        <dbReference type="SAM" id="MobiDB-lite"/>
    </source>
</evidence>
<feature type="region of interest" description="Disordered" evidence="6">
    <location>
        <begin position="336"/>
        <end position="384"/>
    </location>
</feature>
<dbReference type="Proteomes" id="UP001150538">
    <property type="component" value="Unassembled WGS sequence"/>
</dbReference>
<keyword evidence="3" id="KW-0863">Zinc-finger</keyword>
<sequence length="702" mass="75969">MRSPSPIPQKNKAVSPAQTPTTLPHNHTHSGPSLLYEEKIQISQSESSLSNKVPDTTTTTKELEFKRFAFTKPYPPHITTTMSLPSTSLGSGASKTESILTSASPNESVVFSPEHTPSVTATAAAATAGTATTSRGPINQLRPLADHRRPRSNTSPPVVPNSIRGRSGATSTQYHSVQPPQQQQQQQQQQSSAPIRHRRESTRRLSSVVWSEDGFKRLESGISRCRVCGKEYSKGSSTGTLKRHYETHQPGGSHHPYHYSGQSSTPVHLQHPQHIGGRPWSPVSRYSQQHYPLPPDHIPHHSSPPGSPRTYRGPPISEPVGTTSGSLFEKLLAEPPNSAEPQYFPSNRFLPQPMPQLPPSTSTSPHRPAVLSPTKNTNTAFSRPHHHYRSSSVITASTPFPSLLSHPAHSPPFQRPPTIMLLNRVYDCMQRLAPLSLAARSWDNVGILLEAPSPRPKATRVFLTIDLTPQTLKEAIDDPTVGVIVAYHPPIFRSLKCLTMADTKQSIILQCAAAGVSIYSPHTSLDSCAGGINDWLASIVGPGTVVPINPANEIDACGQSGAGEGRILTLTQPRHLSEIINDVKVKIGLLHIRVARSSAQEKDGSAPLIRTVAICAGSGSSILLPSKADLYLTGEMSHHEMLAAIAKGTSCILTEHSNSERGFLHHRLQPQLAADLNASLAPNEPSLDVITSQLDRDPVSIE</sequence>
<reference evidence="8" key="1">
    <citation type="submission" date="2022-07" db="EMBL/GenBank/DDBJ databases">
        <title>Phylogenomic reconstructions and comparative analyses of Kickxellomycotina fungi.</title>
        <authorList>
            <person name="Reynolds N.K."/>
            <person name="Stajich J.E."/>
            <person name="Barry K."/>
            <person name="Grigoriev I.V."/>
            <person name="Crous P."/>
            <person name="Smith M.E."/>
        </authorList>
    </citation>
    <scope>NUCLEOTIDE SEQUENCE</scope>
    <source>
        <strain evidence="8">NBRC 100468</strain>
    </source>
</reference>
<evidence type="ECO:0000256" key="5">
    <source>
        <dbReference type="PIRSR" id="PIRSR602678-1"/>
    </source>
</evidence>
<dbReference type="Pfam" id="PF02892">
    <property type="entry name" value="zf-BED"/>
    <property type="match status" value="1"/>
</dbReference>
<dbReference type="AlphaFoldDB" id="A0A9W8A359"/>
<keyword evidence="2 5" id="KW-0479">Metal-binding</keyword>
<keyword evidence="4" id="KW-0862">Zinc</keyword>
<name>A0A9W8A359_9FUNG</name>
<feature type="compositionally biased region" description="Polar residues" evidence="6">
    <location>
        <begin position="16"/>
        <end position="31"/>
    </location>
</feature>
<dbReference type="Pfam" id="PF01784">
    <property type="entry name" value="DUF34_NIF3"/>
    <property type="match status" value="1"/>
</dbReference>
<feature type="binding site" evidence="5">
    <location>
        <position position="488"/>
    </location>
    <ligand>
        <name>a divalent metal cation</name>
        <dbReference type="ChEBI" id="CHEBI:60240"/>
        <label>1</label>
    </ligand>
</feature>
<feature type="compositionally biased region" description="Low complexity" evidence="6">
    <location>
        <begin position="120"/>
        <end position="133"/>
    </location>
</feature>
<dbReference type="GO" id="GO:0003677">
    <property type="term" value="F:DNA binding"/>
    <property type="evidence" value="ECO:0007669"/>
    <property type="project" value="InterPro"/>
</dbReference>
<dbReference type="InterPro" id="IPR036069">
    <property type="entry name" value="DUF34/NIF3_sf"/>
</dbReference>
<evidence type="ECO:0000259" key="7">
    <source>
        <dbReference type="Pfam" id="PF02892"/>
    </source>
</evidence>
<dbReference type="SMART" id="SM00614">
    <property type="entry name" value="ZnF_BED"/>
    <property type="match status" value="1"/>
</dbReference>
<gene>
    <name evidence="8" type="ORF">H4219_000243</name>
</gene>
<protein>
    <recommendedName>
        <fullName evidence="7">BED-type domain-containing protein</fullName>
    </recommendedName>
</protein>
<dbReference type="EMBL" id="JANBPU010000002">
    <property type="protein sequence ID" value="KAJ1921897.1"/>
    <property type="molecule type" value="Genomic_DNA"/>
</dbReference>
<dbReference type="PANTHER" id="PTHR13799:SF13">
    <property type="entry name" value="NIF3-LIKE PROTEIN 1"/>
    <property type="match status" value="1"/>
</dbReference>
<accession>A0A9W8A359</accession>
<dbReference type="Gene3D" id="3.40.1390.30">
    <property type="entry name" value="NIF3 (NGG1p interacting factor 3)-like"/>
    <property type="match status" value="1"/>
</dbReference>
<comment type="similarity">
    <text evidence="1">Belongs to the GTP cyclohydrolase I type 2/NIF3 family.</text>
</comment>
<dbReference type="FunFam" id="3.40.1390.30:FF:000001">
    <property type="entry name" value="GTP cyclohydrolase 1 type 2"/>
    <property type="match status" value="1"/>
</dbReference>
<dbReference type="NCBIfam" id="TIGR00486">
    <property type="entry name" value="YbgI_SA1388"/>
    <property type="match status" value="1"/>
</dbReference>
<feature type="region of interest" description="Disordered" evidence="6">
    <location>
        <begin position="1"/>
        <end position="33"/>
    </location>
</feature>
<dbReference type="GO" id="GO:0005739">
    <property type="term" value="C:mitochondrion"/>
    <property type="evidence" value="ECO:0007669"/>
    <property type="project" value="TreeGrafter"/>
</dbReference>
<comment type="caution">
    <text evidence="8">The sequence shown here is derived from an EMBL/GenBank/DDBJ whole genome shotgun (WGS) entry which is preliminary data.</text>
</comment>
<evidence type="ECO:0000256" key="4">
    <source>
        <dbReference type="ARBA" id="ARBA00022833"/>
    </source>
</evidence>
<feature type="region of interest" description="Disordered" evidence="6">
    <location>
        <begin position="230"/>
        <end position="323"/>
    </location>
</feature>
<evidence type="ECO:0000256" key="3">
    <source>
        <dbReference type="ARBA" id="ARBA00022771"/>
    </source>
</evidence>
<proteinExistence type="inferred from homology"/>
<dbReference type="SUPFAM" id="SSF102705">
    <property type="entry name" value="NIF3 (NGG1p interacting factor 3)-like"/>
    <property type="match status" value="1"/>
</dbReference>
<feature type="compositionally biased region" description="Polar residues" evidence="6">
    <location>
        <begin position="82"/>
        <end position="119"/>
    </location>
</feature>
<evidence type="ECO:0000256" key="1">
    <source>
        <dbReference type="ARBA" id="ARBA00006964"/>
    </source>
</evidence>
<dbReference type="InterPro" id="IPR003656">
    <property type="entry name" value="Znf_BED"/>
</dbReference>
<dbReference type="PANTHER" id="PTHR13799">
    <property type="entry name" value="NGG1 INTERACTING FACTOR 3"/>
    <property type="match status" value="1"/>
</dbReference>
<keyword evidence="9" id="KW-1185">Reference proteome</keyword>
<dbReference type="OrthoDB" id="3345469at2759"/>
<organism evidence="8 9">
    <name type="scientific">Mycoemilia scoparia</name>
    <dbReference type="NCBI Taxonomy" id="417184"/>
    <lineage>
        <taxon>Eukaryota</taxon>
        <taxon>Fungi</taxon>
        <taxon>Fungi incertae sedis</taxon>
        <taxon>Zoopagomycota</taxon>
        <taxon>Kickxellomycotina</taxon>
        <taxon>Kickxellomycetes</taxon>
        <taxon>Kickxellales</taxon>
        <taxon>Kickxellaceae</taxon>
        <taxon>Mycoemilia</taxon>
    </lineage>
</organism>
<feature type="compositionally biased region" description="Low complexity" evidence="6">
    <location>
        <begin position="178"/>
        <end position="190"/>
    </location>
</feature>
<dbReference type="GO" id="GO:0008270">
    <property type="term" value="F:zinc ion binding"/>
    <property type="evidence" value="ECO:0007669"/>
    <property type="project" value="UniProtKB-KW"/>
</dbReference>
<dbReference type="InterPro" id="IPR002678">
    <property type="entry name" value="DUF34/NIF3"/>
</dbReference>
<feature type="binding site" evidence="5">
    <location>
        <position position="526"/>
    </location>
    <ligand>
        <name>a divalent metal cation</name>
        <dbReference type="ChEBI" id="CHEBI:60240"/>
        <label>1</label>
    </ligand>
</feature>
<evidence type="ECO:0000313" key="9">
    <source>
        <dbReference type="Proteomes" id="UP001150538"/>
    </source>
</evidence>
<feature type="domain" description="BED-type" evidence="7">
    <location>
        <begin position="216"/>
        <end position="244"/>
    </location>
</feature>
<evidence type="ECO:0000256" key="2">
    <source>
        <dbReference type="ARBA" id="ARBA00022723"/>
    </source>
</evidence>
<feature type="binding site" evidence="5">
    <location>
        <position position="660"/>
    </location>
    <ligand>
        <name>a divalent metal cation</name>
        <dbReference type="ChEBI" id="CHEBI:60240"/>
        <label>1</label>
    </ligand>
</feature>
<evidence type="ECO:0000313" key="8">
    <source>
        <dbReference type="EMBL" id="KAJ1921897.1"/>
    </source>
</evidence>
<feature type="binding site" evidence="5">
    <location>
        <position position="656"/>
    </location>
    <ligand>
        <name>a divalent metal cation</name>
        <dbReference type="ChEBI" id="CHEBI:60240"/>
        <label>1</label>
    </ligand>
</feature>
<feature type="region of interest" description="Disordered" evidence="6">
    <location>
        <begin position="82"/>
        <end position="205"/>
    </location>
</feature>